<reference evidence="1" key="1">
    <citation type="submission" date="2021-02" db="EMBL/GenBank/DDBJ databases">
        <authorList>
            <person name="Dougan E. K."/>
            <person name="Rhodes N."/>
            <person name="Thang M."/>
            <person name="Chan C."/>
        </authorList>
    </citation>
    <scope>NUCLEOTIDE SEQUENCE</scope>
</reference>
<gene>
    <name evidence="1" type="ORF">SPIL2461_LOCUS22284</name>
</gene>
<evidence type="ECO:0000313" key="2">
    <source>
        <dbReference type="Proteomes" id="UP000649617"/>
    </source>
</evidence>
<dbReference type="AlphaFoldDB" id="A0A812Y0S6"/>
<keyword evidence="2" id="KW-1185">Reference proteome</keyword>
<evidence type="ECO:0000313" key="1">
    <source>
        <dbReference type="EMBL" id="CAE7762629.1"/>
    </source>
</evidence>
<dbReference type="PANTHER" id="PTHR38566:SF1">
    <property type="entry name" value="CHROMOSOME UNDETERMINED SCAFFOLD_18, WHOLE GENOME SHOTGUN SEQUENCE"/>
    <property type="match status" value="1"/>
</dbReference>
<dbReference type="OrthoDB" id="340359at2759"/>
<dbReference type="PANTHER" id="PTHR38566">
    <property type="entry name" value="RNA_LIG_T4_1 DOMAIN-CONTAINING PROTEIN"/>
    <property type="match status" value="1"/>
</dbReference>
<dbReference type="Proteomes" id="UP000649617">
    <property type="component" value="Unassembled WGS sequence"/>
</dbReference>
<feature type="non-terminal residue" evidence="1">
    <location>
        <position position="254"/>
    </location>
</feature>
<name>A0A812Y0S6_SYMPI</name>
<feature type="non-terminal residue" evidence="1">
    <location>
        <position position="1"/>
    </location>
</feature>
<proteinExistence type="predicted"/>
<accession>A0A812Y0S6</accession>
<comment type="caution">
    <text evidence="1">The sequence shown here is derived from an EMBL/GenBank/DDBJ whole genome shotgun (WGS) entry which is preliminary data.</text>
</comment>
<organism evidence="1 2">
    <name type="scientific">Symbiodinium pilosum</name>
    <name type="common">Dinoflagellate</name>
    <dbReference type="NCBI Taxonomy" id="2952"/>
    <lineage>
        <taxon>Eukaryota</taxon>
        <taxon>Sar</taxon>
        <taxon>Alveolata</taxon>
        <taxon>Dinophyceae</taxon>
        <taxon>Suessiales</taxon>
        <taxon>Symbiodiniaceae</taxon>
        <taxon>Symbiodinium</taxon>
    </lineage>
</organism>
<protein>
    <submittedName>
        <fullName evidence="1">Uncharacterized protein</fullName>
    </submittedName>
</protein>
<sequence>ASEIELPQWADRRYRFARLVAELWFAQLSVLTSSSRKLLEETLASRTLVGEMVGGSGAHLVDYGSLRRLQWFAVVPNEGDDLCWPPSTSIDFFHKVGLPTVNLKLVRPCPLATADETFQVLQEACLETEKAALQDVGEGYVMYLTSKSGNNEEDHVVHLGKMKSADYRLLRRMRDRAKVFAQRAGSMLVEDIVEEYKAEASSAGLGHELVATRADTLSRLCRLVFSEDIPPETVDEQFLHLLQRAKTFEGTCAP</sequence>
<dbReference type="EMBL" id="CAJNIZ010047115">
    <property type="protein sequence ID" value="CAE7762629.1"/>
    <property type="molecule type" value="Genomic_DNA"/>
</dbReference>